<feature type="region of interest" description="Disordered" evidence="1">
    <location>
        <begin position="710"/>
        <end position="730"/>
    </location>
</feature>
<dbReference type="RefSeq" id="WP_143673388.1">
    <property type="nucleotide sequence ID" value="NZ_JAGJBZ010000001.1"/>
</dbReference>
<dbReference type="PANTHER" id="PTHR12631:SF10">
    <property type="entry name" value="BETA-XYLOSIDASE-LIKE PROTEIN-RELATED"/>
    <property type="match status" value="1"/>
</dbReference>
<dbReference type="SUPFAM" id="SSF51445">
    <property type="entry name" value="(Trans)glycosidases"/>
    <property type="match status" value="1"/>
</dbReference>
<organism evidence="2 3">
    <name type="scientific">Streptomyces griseiscabiei</name>
    <dbReference type="NCBI Taxonomy" id="2993540"/>
    <lineage>
        <taxon>Bacteria</taxon>
        <taxon>Bacillati</taxon>
        <taxon>Actinomycetota</taxon>
        <taxon>Actinomycetes</taxon>
        <taxon>Kitasatosporales</taxon>
        <taxon>Streptomycetaceae</taxon>
        <taxon>Streptomyces</taxon>
    </lineage>
</organism>
<dbReference type="Gene3D" id="3.20.20.80">
    <property type="entry name" value="Glycosidases"/>
    <property type="match status" value="1"/>
</dbReference>
<evidence type="ECO:0000256" key="1">
    <source>
        <dbReference type="SAM" id="MobiDB-lite"/>
    </source>
</evidence>
<dbReference type="Gene3D" id="2.60.120.260">
    <property type="entry name" value="Galactose-binding domain-like"/>
    <property type="match status" value="1"/>
</dbReference>
<dbReference type="PANTHER" id="PTHR12631">
    <property type="entry name" value="ALPHA-L-IDURONIDASE"/>
    <property type="match status" value="1"/>
</dbReference>
<evidence type="ECO:0000313" key="3">
    <source>
        <dbReference type="Proteomes" id="UP001271723"/>
    </source>
</evidence>
<feature type="region of interest" description="Disordered" evidence="1">
    <location>
        <begin position="672"/>
        <end position="694"/>
    </location>
</feature>
<comment type="caution">
    <text evidence="2">The sequence shown here is derived from an EMBL/GenBank/DDBJ whole genome shotgun (WGS) entry which is preliminary data.</text>
</comment>
<dbReference type="InterPro" id="IPR051923">
    <property type="entry name" value="Glycosyl_Hydrolase_39"/>
</dbReference>
<dbReference type="EMBL" id="JARAVY010000014">
    <property type="protein sequence ID" value="MDX2913258.1"/>
    <property type="molecule type" value="Genomic_DNA"/>
</dbReference>
<accession>A0ABU4LCD3</accession>
<protein>
    <recommendedName>
        <fullName evidence="4">Secreted protein</fullName>
    </recommendedName>
</protein>
<gene>
    <name evidence="2" type="ORF">PV517_31890</name>
</gene>
<evidence type="ECO:0008006" key="4">
    <source>
        <dbReference type="Google" id="ProtNLM"/>
    </source>
</evidence>
<reference evidence="2 3" key="1">
    <citation type="journal article" date="2023" name="Microb. Genom.">
        <title>Mesoterricola silvestris gen. nov., sp. nov., Mesoterricola sediminis sp. nov., Geothrix oryzae sp. nov., Geothrix edaphica sp. nov., Geothrix rubra sp. nov., and Geothrix limicola sp. nov., six novel members of Acidobacteriota isolated from soils.</title>
        <authorList>
            <person name="Weisberg A.J."/>
            <person name="Pearce E."/>
            <person name="Kramer C.G."/>
            <person name="Chang J.H."/>
            <person name="Clarke C.R."/>
        </authorList>
    </citation>
    <scope>NUCLEOTIDE SEQUENCE [LARGE SCALE GENOMIC DNA]</scope>
    <source>
        <strain evidence="2 3">NRRL_B-2795</strain>
    </source>
</reference>
<dbReference type="InterPro" id="IPR017853">
    <property type="entry name" value="GH"/>
</dbReference>
<evidence type="ECO:0000313" key="2">
    <source>
        <dbReference type="EMBL" id="MDX2913258.1"/>
    </source>
</evidence>
<name>A0ABU4LCD3_9ACTN</name>
<sequence length="822" mass="87418">MGLNRRTAMRAALLTTVVSALGPNRRHAQGTSALPTLTVQGEAAVRTNIPVVRDRRASGGRYLALATGRTPGPQGWYATYAVRAPEAGVYALTAIATAPVEVPHTEATASYFRLALNEGPFREIARSQPYWYESKPAWGDLSELDLGVLELRCGENTLTFRVTEPTVVESGTAYALALDRFTLKRRTGVRVRRVSVGDGTLNTYRHGEPALLTLTLDGRPARPLRVRHTVVDHIGRRVAAGDSAVAAGETTVRAALPRLPPGNYRVTVSAADDGNDDGDDVGGGDTEGVTAHFACLPARPAAPGDTNRFGVNVWATSLVPPSRVDAFAAAMKDMGAGWTRDGRSWPATEPTPGAYDTAHHDRLTTAMRRHGLSSLEVVSPAPAWAMTDASLPLPADLRHAYRYARRIASRHPAAVQLSNEPDVDVTSGTGDAHAAFVKAAALGVADTPDAPLVVLPGIAQAGHFQDLMLANDVVRYADVWAFHGYPDPAEQDEPAFPGAADEQRDLAVRQGAGDVPRWMTECGAFLTVRPGVDLTPAQQAVQARYAVRSTVEGLAAGNARQFWFAGPPLHDDGVYFGLLSREFQPLPAYSAYAALTSLLGEAHFAGPVDGLPAGVAGFAFDSGRGETVRVFWAAKPVRVPVPGALVYDVMGGLLATDGTVTVSRDPVYAVTATGTRGGGAPQIAPPAPPRPVRRRRAPLSPAEHIVLSQRHAARNAAPNKDNGDAEPPLGYRLSRRTRMSLDVYNFTDTTRTVTVRAEPAGGWAARAKGPARLEVPAQGRRTLEFTITAGSGVERRTDHRLTFTAALDGVAVPPSVSVVQLR</sequence>
<dbReference type="Proteomes" id="UP001271723">
    <property type="component" value="Unassembled WGS sequence"/>
</dbReference>
<keyword evidence="3" id="KW-1185">Reference proteome</keyword>
<proteinExistence type="predicted"/>